<sequence>MQPRQQLSPCGDSASEVGFSVIFPDFPRIGGSTTLETPEVGTTISLYTVPANLIGILSGKPFPALIRILTKSADQ</sequence>
<dbReference type="AlphaFoldDB" id="A0AAV2DCZ4"/>
<reference evidence="1 2" key="1">
    <citation type="submission" date="2024-04" db="EMBL/GenBank/DDBJ databases">
        <authorList>
            <person name="Fracassetti M."/>
        </authorList>
    </citation>
    <scope>NUCLEOTIDE SEQUENCE [LARGE SCALE GENOMIC DNA]</scope>
</reference>
<dbReference type="Proteomes" id="UP001497516">
    <property type="component" value="Chromosome 2"/>
</dbReference>
<name>A0AAV2DCZ4_9ROSI</name>
<gene>
    <name evidence="1" type="ORF">LTRI10_LOCUS13491</name>
</gene>
<proteinExistence type="predicted"/>
<evidence type="ECO:0000313" key="2">
    <source>
        <dbReference type="Proteomes" id="UP001497516"/>
    </source>
</evidence>
<organism evidence="1 2">
    <name type="scientific">Linum trigynum</name>
    <dbReference type="NCBI Taxonomy" id="586398"/>
    <lineage>
        <taxon>Eukaryota</taxon>
        <taxon>Viridiplantae</taxon>
        <taxon>Streptophyta</taxon>
        <taxon>Embryophyta</taxon>
        <taxon>Tracheophyta</taxon>
        <taxon>Spermatophyta</taxon>
        <taxon>Magnoliopsida</taxon>
        <taxon>eudicotyledons</taxon>
        <taxon>Gunneridae</taxon>
        <taxon>Pentapetalae</taxon>
        <taxon>rosids</taxon>
        <taxon>fabids</taxon>
        <taxon>Malpighiales</taxon>
        <taxon>Linaceae</taxon>
        <taxon>Linum</taxon>
    </lineage>
</organism>
<dbReference type="EMBL" id="OZ034815">
    <property type="protein sequence ID" value="CAL1371425.1"/>
    <property type="molecule type" value="Genomic_DNA"/>
</dbReference>
<keyword evidence="2" id="KW-1185">Reference proteome</keyword>
<evidence type="ECO:0000313" key="1">
    <source>
        <dbReference type="EMBL" id="CAL1371425.1"/>
    </source>
</evidence>
<accession>A0AAV2DCZ4</accession>
<protein>
    <submittedName>
        <fullName evidence="1">Uncharacterized protein</fullName>
    </submittedName>
</protein>